<evidence type="ECO:0000313" key="3">
    <source>
        <dbReference type="EnsemblMetazoa" id="Aqu2.1.29981_001"/>
    </source>
</evidence>
<sequence length="237" mass="25996">MSSYYESNKLNPPSPECPAVGEVSSYRPSRLFTALSAAVTSSHPGDPSSLLEGLLSLDAYLTRRLALCASSNSSLHQKILRYLCYALELSGHGVPWFSLCGLLAILYIPTGSHVLFSYLVHLLFLLVADIIVVAPIKLYFQRPRPSFNKGSIPLSISSVDQYAFPSGHTSRCVALAALFCYMSPFIRLWSGLTILWAVSVSFSRIVIGRHHIFDVIAGAMAGVVVFELTKFSIQMVF</sequence>
<feature type="transmembrane region" description="Helical" evidence="1">
    <location>
        <begin position="115"/>
        <end position="140"/>
    </location>
</feature>
<evidence type="ECO:0000313" key="4">
    <source>
        <dbReference type="Proteomes" id="UP000007879"/>
    </source>
</evidence>
<gene>
    <name evidence="3" type="primary">105312954</name>
</gene>
<feature type="transmembrane region" description="Helical" evidence="1">
    <location>
        <begin position="82"/>
        <end position="109"/>
    </location>
</feature>
<dbReference type="InParanoid" id="A0A1X7UQP1"/>
<dbReference type="Proteomes" id="UP000007879">
    <property type="component" value="Unassembled WGS sequence"/>
</dbReference>
<keyword evidence="1" id="KW-1133">Transmembrane helix</keyword>
<feature type="transmembrane region" description="Helical" evidence="1">
    <location>
        <begin position="172"/>
        <end position="198"/>
    </location>
</feature>
<dbReference type="InterPro" id="IPR036938">
    <property type="entry name" value="PAP2/HPO_sf"/>
</dbReference>
<dbReference type="InterPro" id="IPR000326">
    <property type="entry name" value="PAP2/HPO"/>
</dbReference>
<dbReference type="OrthoDB" id="10266771at2759"/>
<dbReference type="KEGG" id="aqu:105312954"/>
<keyword evidence="1" id="KW-0472">Membrane</keyword>
<dbReference type="eggNOG" id="KOG4268">
    <property type="taxonomic scope" value="Eukaryota"/>
</dbReference>
<keyword evidence="1" id="KW-0812">Transmembrane</keyword>
<dbReference type="PANTHER" id="PTHR14969">
    <property type="entry name" value="SPHINGOSINE-1-PHOSPHATE PHOSPHOHYDROLASE"/>
    <property type="match status" value="1"/>
</dbReference>
<dbReference type="SUPFAM" id="SSF48317">
    <property type="entry name" value="Acid phosphatase/Vanadium-dependent haloperoxidase"/>
    <property type="match status" value="1"/>
</dbReference>
<reference evidence="4" key="1">
    <citation type="journal article" date="2010" name="Nature">
        <title>The Amphimedon queenslandica genome and the evolution of animal complexity.</title>
        <authorList>
            <person name="Srivastava M."/>
            <person name="Simakov O."/>
            <person name="Chapman J."/>
            <person name="Fahey B."/>
            <person name="Gauthier M.E."/>
            <person name="Mitros T."/>
            <person name="Richards G.S."/>
            <person name="Conaco C."/>
            <person name="Dacre M."/>
            <person name="Hellsten U."/>
            <person name="Larroux C."/>
            <person name="Putnam N.H."/>
            <person name="Stanke M."/>
            <person name="Adamska M."/>
            <person name="Darling A."/>
            <person name="Degnan S.M."/>
            <person name="Oakley T.H."/>
            <person name="Plachetzki D.C."/>
            <person name="Zhai Y."/>
            <person name="Adamski M."/>
            <person name="Calcino A."/>
            <person name="Cummins S.F."/>
            <person name="Goodstein D.M."/>
            <person name="Harris C."/>
            <person name="Jackson D.J."/>
            <person name="Leys S.P."/>
            <person name="Shu S."/>
            <person name="Woodcroft B.J."/>
            <person name="Vervoort M."/>
            <person name="Kosik K.S."/>
            <person name="Manning G."/>
            <person name="Degnan B.M."/>
            <person name="Rokhsar D.S."/>
        </authorList>
    </citation>
    <scope>NUCLEOTIDE SEQUENCE [LARGE SCALE GENOMIC DNA]</scope>
</reference>
<dbReference type="GO" id="GO:0042392">
    <property type="term" value="F:sphingosine-1-phosphate phosphatase activity"/>
    <property type="evidence" value="ECO:0007669"/>
    <property type="project" value="TreeGrafter"/>
</dbReference>
<dbReference type="SMART" id="SM00014">
    <property type="entry name" value="acidPPc"/>
    <property type="match status" value="1"/>
</dbReference>
<evidence type="ECO:0000259" key="2">
    <source>
        <dbReference type="SMART" id="SM00014"/>
    </source>
</evidence>
<feature type="domain" description="Phosphatidic acid phosphatase type 2/haloperoxidase" evidence="2">
    <location>
        <begin position="118"/>
        <end position="230"/>
    </location>
</feature>
<proteinExistence type="predicted"/>
<accession>A0A1X7UQP1</accession>
<dbReference type="Gene3D" id="1.20.144.10">
    <property type="entry name" value="Phosphatidic acid phosphatase type 2/haloperoxidase"/>
    <property type="match status" value="1"/>
</dbReference>
<reference evidence="3" key="2">
    <citation type="submission" date="2017-05" db="UniProtKB">
        <authorList>
            <consortium name="EnsemblMetazoa"/>
        </authorList>
    </citation>
    <scope>IDENTIFICATION</scope>
</reference>
<name>A0A1X7UQP1_AMPQE</name>
<dbReference type="STRING" id="400682.A0A1X7UQP1"/>
<evidence type="ECO:0000256" key="1">
    <source>
        <dbReference type="SAM" id="Phobius"/>
    </source>
</evidence>
<organism evidence="3">
    <name type="scientific">Amphimedon queenslandica</name>
    <name type="common">Sponge</name>
    <dbReference type="NCBI Taxonomy" id="400682"/>
    <lineage>
        <taxon>Eukaryota</taxon>
        <taxon>Metazoa</taxon>
        <taxon>Porifera</taxon>
        <taxon>Demospongiae</taxon>
        <taxon>Heteroscleromorpha</taxon>
        <taxon>Haplosclerida</taxon>
        <taxon>Niphatidae</taxon>
        <taxon>Amphimedon</taxon>
    </lineage>
</organism>
<feature type="transmembrane region" description="Helical" evidence="1">
    <location>
        <begin position="210"/>
        <end position="229"/>
    </location>
</feature>
<dbReference type="Pfam" id="PF01569">
    <property type="entry name" value="PAP2"/>
    <property type="match status" value="1"/>
</dbReference>
<keyword evidence="4" id="KW-1185">Reference proteome</keyword>
<dbReference type="EnsemblMetazoa" id="Aqu2.1.29981_001">
    <property type="protein sequence ID" value="Aqu2.1.29981_001"/>
    <property type="gene ID" value="Aqu2.1.29981"/>
</dbReference>
<dbReference type="EnsemblMetazoa" id="XM_011405994.2">
    <property type="protein sequence ID" value="XP_011404296.1"/>
    <property type="gene ID" value="LOC105312954"/>
</dbReference>
<protein>
    <recommendedName>
        <fullName evidence="2">Phosphatidic acid phosphatase type 2/haloperoxidase domain-containing protein</fullName>
    </recommendedName>
</protein>
<dbReference type="AlphaFoldDB" id="A0A1X7UQP1"/>
<dbReference type="PANTHER" id="PTHR14969:SF13">
    <property type="entry name" value="AT30094P"/>
    <property type="match status" value="1"/>
</dbReference>